<dbReference type="AlphaFoldDB" id="A0A5B0NS87"/>
<evidence type="ECO:0000313" key="5">
    <source>
        <dbReference type="Proteomes" id="UP000325313"/>
    </source>
</evidence>
<dbReference type="PROSITE" id="PS51745">
    <property type="entry name" value="PB1"/>
    <property type="match status" value="1"/>
</dbReference>
<keyword evidence="4" id="KW-1185">Reference proteome</keyword>
<sequence>MSSQQAPLFIKIKHANSTRKVRVPNQPAPVWSKLSAAIVDRFGIPEGQPIGLQYLDPEGDIITISSQVEFDELKGLPRWPGFRGCPGPEPRLSGLGMGICQTPKPRGFLGVV</sequence>
<dbReference type="Proteomes" id="UP000324748">
    <property type="component" value="Unassembled WGS sequence"/>
</dbReference>
<evidence type="ECO:0000259" key="1">
    <source>
        <dbReference type="PROSITE" id="PS51745"/>
    </source>
</evidence>
<organism evidence="3 4">
    <name type="scientific">Puccinia graminis f. sp. tritici</name>
    <dbReference type="NCBI Taxonomy" id="56615"/>
    <lineage>
        <taxon>Eukaryota</taxon>
        <taxon>Fungi</taxon>
        <taxon>Dikarya</taxon>
        <taxon>Basidiomycota</taxon>
        <taxon>Pucciniomycotina</taxon>
        <taxon>Pucciniomycetes</taxon>
        <taxon>Pucciniales</taxon>
        <taxon>Pucciniaceae</taxon>
        <taxon>Puccinia</taxon>
    </lineage>
</organism>
<name>A0A5B0NS87_PUCGR</name>
<dbReference type="Pfam" id="PF00564">
    <property type="entry name" value="PB1"/>
    <property type="match status" value="1"/>
</dbReference>
<dbReference type="Gene3D" id="3.10.20.90">
    <property type="entry name" value="Phosphatidylinositol 3-kinase Catalytic Subunit, Chain A, domain 1"/>
    <property type="match status" value="1"/>
</dbReference>
<proteinExistence type="predicted"/>
<protein>
    <recommendedName>
        <fullName evidence="1">PB1 domain-containing protein</fullName>
    </recommendedName>
</protein>
<evidence type="ECO:0000313" key="2">
    <source>
        <dbReference type="EMBL" id="KAA1074085.1"/>
    </source>
</evidence>
<gene>
    <name evidence="3" type="ORF">PGT21_011034</name>
    <name evidence="2" type="ORF">PGTUg99_015159</name>
</gene>
<feature type="domain" description="PB1" evidence="1">
    <location>
        <begin position="7"/>
        <end position="83"/>
    </location>
</feature>
<accession>A0A5B0NS87</accession>
<reference evidence="4 5" key="1">
    <citation type="submission" date="2019-05" db="EMBL/GenBank/DDBJ databases">
        <title>Emergence of the Ug99 lineage of the wheat stem rust pathogen through somatic hybridization.</title>
        <authorList>
            <person name="Li F."/>
            <person name="Upadhyaya N.M."/>
            <person name="Sperschneider J."/>
            <person name="Matny O."/>
            <person name="Nguyen-Phuc H."/>
            <person name="Mago R."/>
            <person name="Raley C."/>
            <person name="Miller M.E."/>
            <person name="Silverstein K.A.T."/>
            <person name="Henningsen E."/>
            <person name="Hirsch C.D."/>
            <person name="Visser B."/>
            <person name="Pretorius Z.A."/>
            <person name="Steffenson B.J."/>
            <person name="Schwessinger B."/>
            <person name="Dodds P.N."/>
            <person name="Figueroa M."/>
        </authorList>
    </citation>
    <scope>NUCLEOTIDE SEQUENCE [LARGE SCALE GENOMIC DNA]</scope>
    <source>
        <strain evidence="3">21-0</strain>
        <strain evidence="2 5">Ug99</strain>
    </source>
</reference>
<dbReference type="CDD" id="cd05992">
    <property type="entry name" value="PB1"/>
    <property type="match status" value="1"/>
</dbReference>
<evidence type="ECO:0000313" key="4">
    <source>
        <dbReference type="Proteomes" id="UP000324748"/>
    </source>
</evidence>
<dbReference type="InterPro" id="IPR053793">
    <property type="entry name" value="PB1-like"/>
</dbReference>
<dbReference type="OrthoDB" id="2498190at2759"/>
<dbReference type="EMBL" id="VSWC01000092">
    <property type="protein sequence ID" value="KAA1090698.1"/>
    <property type="molecule type" value="Genomic_DNA"/>
</dbReference>
<dbReference type="Proteomes" id="UP000325313">
    <property type="component" value="Unassembled WGS sequence"/>
</dbReference>
<dbReference type="EMBL" id="VDEP01000473">
    <property type="protein sequence ID" value="KAA1074085.1"/>
    <property type="molecule type" value="Genomic_DNA"/>
</dbReference>
<evidence type="ECO:0000313" key="3">
    <source>
        <dbReference type="EMBL" id="KAA1090698.1"/>
    </source>
</evidence>
<dbReference type="InterPro" id="IPR000270">
    <property type="entry name" value="PB1_dom"/>
</dbReference>
<dbReference type="SUPFAM" id="SSF54277">
    <property type="entry name" value="CAD &amp; PB1 domains"/>
    <property type="match status" value="1"/>
</dbReference>
<comment type="caution">
    <text evidence="3">The sequence shown here is derived from an EMBL/GenBank/DDBJ whole genome shotgun (WGS) entry which is preliminary data.</text>
</comment>